<proteinExistence type="predicted"/>
<dbReference type="Pfam" id="PF13456">
    <property type="entry name" value="RVT_3"/>
    <property type="match status" value="1"/>
</dbReference>
<dbReference type="Proteomes" id="UP001289374">
    <property type="component" value="Unassembled WGS sequence"/>
</dbReference>
<evidence type="ECO:0000259" key="1">
    <source>
        <dbReference type="Pfam" id="PF13456"/>
    </source>
</evidence>
<dbReference type="GO" id="GO:0003676">
    <property type="term" value="F:nucleic acid binding"/>
    <property type="evidence" value="ECO:0007669"/>
    <property type="project" value="InterPro"/>
</dbReference>
<protein>
    <recommendedName>
        <fullName evidence="1">RNase H type-1 domain-containing protein</fullName>
    </recommendedName>
</protein>
<dbReference type="InterPro" id="IPR052929">
    <property type="entry name" value="RNase_H-like_EbsB-rel"/>
</dbReference>
<organism evidence="2 3">
    <name type="scientific">Sesamum angolense</name>
    <dbReference type="NCBI Taxonomy" id="2727404"/>
    <lineage>
        <taxon>Eukaryota</taxon>
        <taxon>Viridiplantae</taxon>
        <taxon>Streptophyta</taxon>
        <taxon>Embryophyta</taxon>
        <taxon>Tracheophyta</taxon>
        <taxon>Spermatophyta</taxon>
        <taxon>Magnoliopsida</taxon>
        <taxon>eudicotyledons</taxon>
        <taxon>Gunneridae</taxon>
        <taxon>Pentapetalae</taxon>
        <taxon>asterids</taxon>
        <taxon>lamiids</taxon>
        <taxon>Lamiales</taxon>
        <taxon>Pedaliaceae</taxon>
        <taxon>Sesamum</taxon>
    </lineage>
</organism>
<keyword evidence="3" id="KW-1185">Reference proteome</keyword>
<dbReference type="InterPro" id="IPR044730">
    <property type="entry name" value="RNase_H-like_dom_plant"/>
</dbReference>
<dbReference type="EMBL" id="JACGWL010000003">
    <property type="protein sequence ID" value="KAK4406596.1"/>
    <property type="molecule type" value="Genomic_DNA"/>
</dbReference>
<evidence type="ECO:0000313" key="3">
    <source>
        <dbReference type="Proteomes" id="UP001289374"/>
    </source>
</evidence>
<name>A0AAE2C2F7_9LAMI</name>
<evidence type="ECO:0000313" key="2">
    <source>
        <dbReference type="EMBL" id="KAK4406596.1"/>
    </source>
</evidence>
<dbReference type="Gene3D" id="3.30.420.10">
    <property type="entry name" value="Ribonuclease H-like superfamily/Ribonuclease H"/>
    <property type="match status" value="1"/>
</dbReference>
<dbReference type="PANTHER" id="PTHR47074">
    <property type="entry name" value="BNAC02G40300D PROTEIN"/>
    <property type="match status" value="1"/>
</dbReference>
<dbReference type="GO" id="GO:0004523">
    <property type="term" value="F:RNA-DNA hybrid ribonuclease activity"/>
    <property type="evidence" value="ECO:0007669"/>
    <property type="project" value="InterPro"/>
</dbReference>
<reference evidence="2" key="1">
    <citation type="submission" date="2020-06" db="EMBL/GenBank/DDBJ databases">
        <authorList>
            <person name="Li T."/>
            <person name="Hu X."/>
            <person name="Zhang T."/>
            <person name="Song X."/>
            <person name="Zhang H."/>
            <person name="Dai N."/>
            <person name="Sheng W."/>
            <person name="Hou X."/>
            <person name="Wei L."/>
        </authorList>
    </citation>
    <scope>NUCLEOTIDE SEQUENCE</scope>
    <source>
        <strain evidence="2">K16</strain>
        <tissue evidence="2">Leaf</tissue>
    </source>
</reference>
<accession>A0AAE2C2F7</accession>
<reference evidence="2" key="2">
    <citation type="journal article" date="2024" name="Plant">
        <title>Genomic evolution and insights into agronomic trait innovations of Sesamum species.</title>
        <authorList>
            <person name="Miao H."/>
            <person name="Wang L."/>
            <person name="Qu L."/>
            <person name="Liu H."/>
            <person name="Sun Y."/>
            <person name="Le M."/>
            <person name="Wang Q."/>
            <person name="Wei S."/>
            <person name="Zheng Y."/>
            <person name="Lin W."/>
            <person name="Duan Y."/>
            <person name="Cao H."/>
            <person name="Xiong S."/>
            <person name="Wang X."/>
            <person name="Wei L."/>
            <person name="Li C."/>
            <person name="Ma Q."/>
            <person name="Ju M."/>
            <person name="Zhao R."/>
            <person name="Li G."/>
            <person name="Mu C."/>
            <person name="Tian Q."/>
            <person name="Mei H."/>
            <person name="Zhang T."/>
            <person name="Gao T."/>
            <person name="Zhang H."/>
        </authorList>
    </citation>
    <scope>NUCLEOTIDE SEQUENCE</scope>
    <source>
        <strain evidence="2">K16</strain>
    </source>
</reference>
<feature type="domain" description="RNase H type-1" evidence="1">
    <location>
        <begin position="53"/>
        <end position="166"/>
    </location>
</feature>
<sequence length="188" mass="21148">MENKGQSAEEVVALADCFLNEFVEIRACLAPSQRVQREDIICQSLAQGIVKINFDGAVFVSCASLGVGVIARNHEGSCMAWQLRRFDHSVEPTLAECLAAREAISLAIQEYWQEDILEGDCRIVINRFNSCAEDNSYICAIVEDVRCLMRVVHNCKAEFVPWELNLMHINSLGMLTKIWMTVNSYLIS</sequence>
<dbReference type="AlphaFoldDB" id="A0AAE2C2F7"/>
<gene>
    <name evidence="2" type="ORF">Sango_0666100</name>
</gene>
<dbReference type="InterPro" id="IPR036397">
    <property type="entry name" value="RNaseH_sf"/>
</dbReference>
<dbReference type="PANTHER" id="PTHR47074:SF48">
    <property type="entry name" value="POLYNUCLEOTIDYL TRANSFERASE, RIBONUCLEASE H-LIKE SUPERFAMILY PROTEIN"/>
    <property type="match status" value="1"/>
</dbReference>
<dbReference type="InterPro" id="IPR012337">
    <property type="entry name" value="RNaseH-like_sf"/>
</dbReference>
<dbReference type="CDD" id="cd06222">
    <property type="entry name" value="RNase_H_like"/>
    <property type="match status" value="1"/>
</dbReference>
<comment type="caution">
    <text evidence="2">The sequence shown here is derived from an EMBL/GenBank/DDBJ whole genome shotgun (WGS) entry which is preliminary data.</text>
</comment>
<dbReference type="InterPro" id="IPR002156">
    <property type="entry name" value="RNaseH_domain"/>
</dbReference>
<dbReference type="SUPFAM" id="SSF53098">
    <property type="entry name" value="Ribonuclease H-like"/>
    <property type="match status" value="1"/>
</dbReference>